<dbReference type="EMBL" id="JACNJN010000033">
    <property type="protein sequence ID" value="MBC8333945.1"/>
    <property type="molecule type" value="Genomic_DNA"/>
</dbReference>
<feature type="compositionally biased region" description="Low complexity" evidence="1">
    <location>
        <begin position="87"/>
        <end position="100"/>
    </location>
</feature>
<feature type="region of interest" description="Disordered" evidence="1">
    <location>
        <begin position="80"/>
        <end position="103"/>
    </location>
</feature>
<organism evidence="2 3">
    <name type="scientific">Candidatus Desulfolinea nitratireducens</name>
    <dbReference type="NCBI Taxonomy" id="2841698"/>
    <lineage>
        <taxon>Bacteria</taxon>
        <taxon>Bacillati</taxon>
        <taxon>Chloroflexota</taxon>
        <taxon>Anaerolineae</taxon>
        <taxon>Anaerolineales</taxon>
        <taxon>Anaerolineales incertae sedis</taxon>
        <taxon>Candidatus Desulfolinea</taxon>
    </lineage>
</organism>
<evidence type="ECO:0000313" key="3">
    <source>
        <dbReference type="Proteomes" id="UP000614469"/>
    </source>
</evidence>
<evidence type="ECO:0000313" key="2">
    <source>
        <dbReference type="EMBL" id="MBC8333945.1"/>
    </source>
</evidence>
<sequence length="132" mass="14620">MKLSFSISKITAGYIRKLKDNALKGPVKLDERCFARNRPRSPAPAGLPPLALTFTSGRGMESIEIIIYNFRLWVNPTGSWPKDDKSPSLASPSGASAISPDVHVRARNGEHRNYYLQFPPVGEPNRLMAKGR</sequence>
<dbReference type="Proteomes" id="UP000614469">
    <property type="component" value="Unassembled WGS sequence"/>
</dbReference>
<accession>A0A8J6TGX6</accession>
<comment type="caution">
    <text evidence="2">The sequence shown here is derived from an EMBL/GenBank/DDBJ whole genome shotgun (WGS) entry which is preliminary data.</text>
</comment>
<name>A0A8J6TGX6_9CHLR</name>
<protein>
    <submittedName>
        <fullName evidence="2">Uncharacterized protein</fullName>
    </submittedName>
</protein>
<gene>
    <name evidence="2" type="ORF">H8E29_01660</name>
</gene>
<reference evidence="2 3" key="1">
    <citation type="submission" date="2020-08" db="EMBL/GenBank/DDBJ databases">
        <title>Bridging the membrane lipid divide: bacteria of the FCB group superphylum have the potential to synthesize archaeal ether lipids.</title>
        <authorList>
            <person name="Villanueva L."/>
            <person name="Von Meijenfeldt F.A.B."/>
            <person name="Westbye A.B."/>
            <person name="Yadav S."/>
            <person name="Hopmans E.C."/>
            <person name="Dutilh B.E."/>
            <person name="Sinninghe Damste J.S."/>
        </authorList>
    </citation>
    <scope>NUCLEOTIDE SEQUENCE [LARGE SCALE GENOMIC DNA]</scope>
    <source>
        <strain evidence="2">NIOZ-UU36</strain>
    </source>
</reference>
<dbReference type="AlphaFoldDB" id="A0A8J6TGX6"/>
<evidence type="ECO:0000256" key="1">
    <source>
        <dbReference type="SAM" id="MobiDB-lite"/>
    </source>
</evidence>
<proteinExistence type="predicted"/>